<dbReference type="EMBL" id="CM047582">
    <property type="protein sequence ID" value="KAI9915824.1"/>
    <property type="molecule type" value="Genomic_DNA"/>
</dbReference>
<comment type="caution">
    <text evidence="1">The sequence shown here is derived from an EMBL/GenBank/DDBJ whole genome shotgun (WGS) entry which is preliminary data.</text>
</comment>
<protein>
    <submittedName>
        <fullName evidence="1">Uncharacterized protein</fullName>
    </submittedName>
</protein>
<evidence type="ECO:0000313" key="2">
    <source>
        <dbReference type="Proteomes" id="UP001163321"/>
    </source>
</evidence>
<proteinExistence type="predicted"/>
<reference evidence="1 2" key="1">
    <citation type="journal article" date="2022" name="bioRxiv">
        <title>The genome of the oomycete Peronosclerospora sorghi, a cosmopolitan pathogen of maize and sorghum, is inflated with dispersed pseudogenes.</title>
        <authorList>
            <person name="Fletcher K."/>
            <person name="Martin F."/>
            <person name="Isakeit T."/>
            <person name="Cavanaugh K."/>
            <person name="Magill C."/>
            <person name="Michelmore R."/>
        </authorList>
    </citation>
    <scope>NUCLEOTIDE SEQUENCE [LARGE SCALE GENOMIC DNA]</scope>
    <source>
        <strain evidence="1">P6</strain>
    </source>
</reference>
<keyword evidence="2" id="KW-1185">Reference proteome</keyword>
<dbReference type="Proteomes" id="UP001163321">
    <property type="component" value="Chromosome 3"/>
</dbReference>
<sequence length="267" mass="30691">MKQLCPFKMSSRSTCRTLNYPSLLMCLHKLVLLVRWIELRFNRCLEKILSQSGRYDPQARQIFTRYCRCCRLLGGVSVLTCGERDEKVRLIFELYDVDSDEFITEEEMTKYLTEVFLVIGKLSYQEFKKWYSKPRPPHLSAVTETNNNRVNAIQSSGKLDLASLRKVTGLSALSASELFSILHASTAITKDGRHIFSRAEFKQHFYDIVEILNRNVTGEITNFLDRLFNAFDRDGSDSVDYVQLSCALSVMCGGSNENNNYKLIESI</sequence>
<gene>
    <name evidence="1" type="ORF">PsorP6_007971</name>
</gene>
<organism evidence="1 2">
    <name type="scientific">Peronosclerospora sorghi</name>
    <dbReference type="NCBI Taxonomy" id="230839"/>
    <lineage>
        <taxon>Eukaryota</taxon>
        <taxon>Sar</taxon>
        <taxon>Stramenopiles</taxon>
        <taxon>Oomycota</taxon>
        <taxon>Peronosporomycetes</taxon>
        <taxon>Peronosporales</taxon>
        <taxon>Peronosporaceae</taxon>
        <taxon>Peronosclerospora</taxon>
    </lineage>
</organism>
<evidence type="ECO:0000313" key="1">
    <source>
        <dbReference type="EMBL" id="KAI9915824.1"/>
    </source>
</evidence>
<accession>A0ACC0WAP5</accession>
<name>A0ACC0WAP5_9STRA</name>